<protein>
    <submittedName>
        <fullName evidence="2">Uncharacterized protein</fullName>
    </submittedName>
</protein>
<evidence type="ECO:0000313" key="2">
    <source>
        <dbReference type="EMBL" id="MBX7501352.1"/>
    </source>
</evidence>
<keyword evidence="3" id="KW-1185">Reference proteome</keyword>
<reference evidence="2 3" key="1">
    <citation type="submission" date="2021-08" db="EMBL/GenBank/DDBJ databases">
        <title>Comparative Genomics Analysis of the Genus Qipengyuania Reveals Extensive Genetic Diversity and Metabolic Versatility, Including the Description of Fifteen Novel Species.</title>
        <authorList>
            <person name="Liu Y."/>
        </authorList>
    </citation>
    <scope>NUCLEOTIDE SEQUENCE [LARGE SCALE GENOMIC DNA]</scope>
    <source>
        <strain evidence="2 3">YG27</strain>
    </source>
</reference>
<evidence type="ECO:0000256" key="1">
    <source>
        <dbReference type="SAM" id="MobiDB-lite"/>
    </source>
</evidence>
<organism evidence="2 3">
    <name type="scientific">Qipengyuania mesophila</name>
    <dbReference type="NCBI Taxonomy" id="2867246"/>
    <lineage>
        <taxon>Bacteria</taxon>
        <taxon>Pseudomonadati</taxon>
        <taxon>Pseudomonadota</taxon>
        <taxon>Alphaproteobacteria</taxon>
        <taxon>Sphingomonadales</taxon>
        <taxon>Erythrobacteraceae</taxon>
        <taxon>Qipengyuania</taxon>
    </lineage>
</organism>
<accession>A0ABS7JUL7</accession>
<gene>
    <name evidence="2" type="ORF">K3181_07855</name>
</gene>
<dbReference type="EMBL" id="JAIGNU010000001">
    <property type="protein sequence ID" value="MBX7501352.1"/>
    <property type="molecule type" value="Genomic_DNA"/>
</dbReference>
<dbReference type="RefSeq" id="WP_221602442.1">
    <property type="nucleotide sequence ID" value="NZ_JAIGNU010000001.1"/>
</dbReference>
<proteinExistence type="predicted"/>
<name>A0ABS7JUL7_9SPHN</name>
<evidence type="ECO:0000313" key="3">
    <source>
        <dbReference type="Proteomes" id="UP000782554"/>
    </source>
</evidence>
<comment type="caution">
    <text evidence="2">The sequence shown here is derived from an EMBL/GenBank/DDBJ whole genome shotgun (WGS) entry which is preliminary data.</text>
</comment>
<sequence length="102" mass="11437">MSISQAAEAIIVRGLDAEDDFQRHFAPPLRSFEASVVRSMPSHGQDVDLVAWSEAMKPLVDRLTNELEQSIVALQRQLALPEEQKVTGKKPSAPRRRMLDLD</sequence>
<feature type="region of interest" description="Disordered" evidence="1">
    <location>
        <begin position="82"/>
        <end position="102"/>
    </location>
</feature>
<dbReference type="Proteomes" id="UP000782554">
    <property type="component" value="Unassembled WGS sequence"/>
</dbReference>